<evidence type="ECO:0000313" key="3">
    <source>
        <dbReference type="Proteomes" id="UP001612812"/>
    </source>
</evidence>
<gene>
    <name evidence="2" type="ORF">ACIBP4_08610</name>
</gene>
<evidence type="ECO:0008006" key="4">
    <source>
        <dbReference type="Google" id="ProtNLM"/>
    </source>
</evidence>
<keyword evidence="3" id="KW-1185">Reference proteome</keyword>
<organism evidence="2 3">
    <name type="scientific">Micromonospora maritima</name>
    <dbReference type="NCBI Taxonomy" id="986711"/>
    <lineage>
        <taxon>Bacteria</taxon>
        <taxon>Bacillati</taxon>
        <taxon>Actinomycetota</taxon>
        <taxon>Actinomycetes</taxon>
        <taxon>Micromonosporales</taxon>
        <taxon>Micromonosporaceae</taxon>
        <taxon>Micromonospora</taxon>
    </lineage>
</organism>
<keyword evidence="1" id="KW-0732">Signal</keyword>
<dbReference type="InterPro" id="IPR014262">
    <property type="entry name" value="HAF_rpt"/>
</dbReference>
<reference evidence="2 3" key="1">
    <citation type="submission" date="2024-10" db="EMBL/GenBank/DDBJ databases">
        <title>The Natural Products Discovery Center: Release of the First 8490 Sequenced Strains for Exploring Actinobacteria Biosynthetic Diversity.</title>
        <authorList>
            <person name="Kalkreuter E."/>
            <person name="Kautsar S.A."/>
            <person name="Yang D."/>
            <person name="Bader C.D."/>
            <person name="Teijaro C.N."/>
            <person name="Fluegel L."/>
            <person name="Davis C.M."/>
            <person name="Simpson J.R."/>
            <person name="Lauterbach L."/>
            <person name="Steele A.D."/>
            <person name="Gui C."/>
            <person name="Meng S."/>
            <person name="Li G."/>
            <person name="Viehrig K."/>
            <person name="Ye F."/>
            <person name="Su P."/>
            <person name="Kiefer A.F."/>
            <person name="Nichols A."/>
            <person name="Cepeda A.J."/>
            <person name="Yan W."/>
            <person name="Fan B."/>
            <person name="Jiang Y."/>
            <person name="Adhikari A."/>
            <person name="Zheng C.-J."/>
            <person name="Schuster L."/>
            <person name="Cowan T.M."/>
            <person name="Smanski M.J."/>
            <person name="Chevrette M.G."/>
            <person name="De Carvalho L.P.S."/>
            <person name="Shen B."/>
        </authorList>
    </citation>
    <scope>NUCLEOTIDE SEQUENCE [LARGE SCALE GENOMIC DNA]</scope>
    <source>
        <strain evidence="2 3">NPDC049845</strain>
    </source>
</reference>
<feature type="chain" id="PRO_5045420463" description="Extracellular repeat, HAF family" evidence="1">
    <location>
        <begin position="28"/>
        <end position="375"/>
    </location>
</feature>
<feature type="signal peptide" evidence="1">
    <location>
        <begin position="1"/>
        <end position="27"/>
    </location>
</feature>
<sequence length="375" mass="38399">MSRLQRVLACLTVVTAGVAGTPGIASAATALPTYTYVDLGTIGVPSTGEPASSDAYAINADGLVVGVSTVDGIYNSHGFSWRDGVTTDLGTIYPGPYSASAAQGVNGRGVVVGSTNVTFTDPPHAFRYADGVLTDLGTGYGAGSGSQANDINDDGTVVGTRFERQGSPTRAVVWRNGRIIDLGTLGGQAGPWGTDSIAYAVNDAGQVAGGAVTPSGALHAFVWKGGALRDLGTLGGTTESTYARDLSDRGHVVGASQNRVGEIHATLWRSGAIRDLGTLGGNYSEARAVNDAGQVVGLARTAGDQYYNERAFLWQGGRMVDLNTRVPGLPPGVTLRSAEDVNDGGLIVGFACPFDCDAGGDRARRAFLLVPTTLG</sequence>
<comment type="caution">
    <text evidence="2">The sequence shown here is derived from an EMBL/GenBank/DDBJ whole genome shotgun (WGS) entry which is preliminary data.</text>
</comment>
<dbReference type="EMBL" id="JBITLE010000002">
    <property type="protein sequence ID" value="MFI7262345.1"/>
    <property type="molecule type" value="Genomic_DNA"/>
</dbReference>
<protein>
    <recommendedName>
        <fullName evidence="4">Extracellular repeat, HAF family</fullName>
    </recommendedName>
</protein>
<accession>A0ABW7ZHM4</accession>
<dbReference type="RefSeq" id="WP_396767593.1">
    <property type="nucleotide sequence ID" value="NZ_JBITLA010000001.1"/>
</dbReference>
<proteinExistence type="predicted"/>
<dbReference type="Proteomes" id="UP001612812">
    <property type="component" value="Unassembled WGS sequence"/>
</dbReference>
<name>A0ABW7ZHM4_9ACTN</name>
<dbReference type="NCBIfam" id="TIGR02913">
    <property type="entry name" value="HAF_rpt"/>
    <property type="match status" value="6"/>
</dbReference>
<evidence type="ECO:0000256" key="1">
    <source>
        <dbReference type="SAM" id="SignalP"/>
    </source>
</evidence>
<evidence type="ECO:0000313" key="2">
    <source>
        <dbReference type="EMBL" id="MFI7262345.1"/>
    </source>
</evidence>